<dbReference type="HOGENOM" id="CLU_880094_0_0_1"/>
<evidence type="ECO:0000256" key="6">
    <source>
        <dbReference type="SAM" id="MobiDB-lite"/>
    </source>
</evidence>
<dbReference type="OMA" id="NTYRRKV"/>
<keyword evidence="2" id="KW-0235">DNA replication</keyword>
<dbReference type="GO" id="GO:0006272">
    <property type="term" value="P:leading strand elongation"/>
    <property type="evidence" value="ECO:0007669"/>
    <property type="project" value="TreeGrafter"/>
</dbReference>
<dbReference type="GO" id="GO:0008623">
    <property type="term" value="C:CHRAC"/>
    <property type="evidence" value="ECO:0007669"/>
    <property type="project" value="TreeGrafter"/>
</dbReference>
<keyword evidence="3" id="KW-0539">Nucleus</keyword>
<reference evidence="8 9" key="1">
    <citation type="submission" date="2015-01" db="EMBL/GenBank/DDBJ databases">
        <title>The Genome Sequence of Exophiala mesophila CBS40295.</title>
        <authorList>
            <consortium name="The Broad Institute Genomics Platform"/>
            <person name="Cuomo C."/>
            <person name="de Hoog S."/>
            <person name="Gorbushina A."/>
            <person name="Stielow B."/>
            <person name="Teixiera M."/>
            <person name="Abouelleil A."/>
            <person name="Chapman S.B."/>
            <person name="Priest M."/>
            <person name="Young S.K."/>
            <person name="Wortman J."/>
            <person name="Nusbaum C."/>
            <person name="Birren B."/>
        </authorList>
    </citation>
    <scope>NUCLEOTIDE SEQUENCE [LARGE SCALE GENOMIC DNA]</scope>
    <source>
        <strain evidence="8 9">CBS 40295</strain>
    </source>
</reference>
<dbReference type="InterPro" id="IPR009072">
    <property type="entry name" value="Histone-fold"/>
</dbReference>
<evidence type="ECO:0000256" key="5">
    <source>
        <dbReference type="ARBA" id="ARBA00042096"/>
    </source>
</evidence>
<feature type="region of interest" description="Disordered" evidence="6">
    <location>
        <begin position="161"/>
        <end position="349"/>
    </location>
</feature>
<evidence type="ECO:0000313" key="8">
    <source>
        <dbReference type="EMBL" id="KIV97653.1"/>
    </source>
</evidence>
<dbReference type="GO" id="GO:0046982">
    <property type="term" value="F:protein heterodimerization activity"/>
    <property type="evidence" value="ECO:0007669"/>
    <property type="project" value="InterPro"/>
</dbReference>
<feature type="compositionally biased region" description="Acidic residues" evidence="6">
    <location>
        <begin position="198"/>
        <end position="214"/>
    </location>
</feature>
<keyword evidence="9" id="KW-1185">Reference proteome</keyword>
<dbReference type="GO" id="GO:0008622">
    <property type="term" value="C:epsilon DNA polymerase complex"/>
    <property type="evidence" value="ECO:0007669"/>
    <property type="project" value="TreeGrafter"/>
</dbReference>
<protein>
    <recommendedName>
        <fullName evidence="4">DNA polymerase epsilon subunit D</fullName>
    </recommendedName>
    <alternativeName>
        <fullName evidence="5">DNA polymerase II subunit D</fullName>
    </alternativeName>
</protein>
<dbReference type="PANTHER" id="PTHR46172">
    <property type="entry name" value="DNA POLYMERASE EPSILON SUBUNIT 3"/>
    <property type="match status" value="1"/>
</dbReference>
<evidence type="ECO:0000313" key="9">
    <source>
        <dbReference type="Proteomes" id="UP000054302"/>
    </source>
</evidence>
<dbReference type="RefSeq" id="XP_016229227.1">
    <property type="nucleotide sequence ID" value="XM_016365578.1"/>
</dbReference>
<dbReference type="GO" id="GO:0031507">
    <property type="term" value="P:heterochromatin formation"/>
    <property type="evidence" value="ECO:0007669"/>
    <property type="project" value="TreeGrafter"/>
</dbReference>
<dbReference type="Proteomes" id="UP000054302">
    <property type="component" value="Unassembled WGS sequence"/>
</dbReference>
<dbReference type="SUPFAM" id="SSF47113">
    <property type="entry name" value="Histone-fold"/>
    <property type="match status" value="1"/>
</dbReference>
<comment type="subcellular location">
    <subcellularLocation>
        <location evidence="1">Nucleus</location>
    </subcellularLocation>
</comment>
<evidence type="ECO:0000256" key="4">
    <source>
        <dbReference type="ARBA" id="ARBA00039775"/>
    </source>
</evidence>
<feature type="compositionally biased region" description="Acidic residues" evidence="6">
    <location>
        <begin position="262"/>
        <end position="321"/>
    </location>
</feature>
<dbReference type="GO" id="GO:0031490">
    <property type="term" value="F:chromatin DNA binding"/>
    <property type="evidence" value="ECO:0007669"/>
    <property type="project" value="TreeGrafter"/>
</dbReference>
<dbReference type="Gene3D" id="1.10.20.10">
    <property type="entry name" value="Histone, subunit A"/>
    <property type="match status" value="1"/>
</dbReference>
<feature type="region of interest" description="Disordered" evidence="6">
    <location>
        <begin position="1"/>
        <end position="55"/>
    </location>
</feature>
<dbReference type="EMBL" id="KN847520">
    <property type="protein sequence ID" value="KIV97653.1"/>
    <property type="molecule type" value="Genomic_DNA"/>
</dbReference>
<accession>A0A0D2AFH7</accession>
<feature type="compositionally biased region" description="Polar residues" evidence="6">
    <location>
        <begin position="1"/>
        <end position="13"/>
    </location>
</feature>
<evidence type="ECO:0000256" key="2">
    <source>
        <dbReference type="ARBA" id="ARBA00022705"/>
    </source>
</evidence>
<evidence type="ECO:0000259" key="7">
    <source>
        <dbReference type="Pfam" id="PF00808"/>
    </source>
</evidence>
<sequence>MAPRKSTASNPATDANGDVSMISNVTAASNATQAHSKPSRPSSSGGGGQGHGDGVGIDDLLLPRTLIQRLARSALPPNTSIQRDAVLAISKSATVFISYLAHAANEQSTRKTLAPQDVLQALRELEFDNVMQLGAVGKDGRLGGRLERELAVYEEVLMQKRKGAKDRKSNKAREGAEEDGERGEPSSKKARRMQTTGDQDDDNQNEDDGDEQDMLDSQLNGDGMASGGAGRVKGMRKNRKTSRTAEYGSSPAANTNGKAKDDETESDHEGGQDQDDEDDEEEEEEEGQDNDEDDDENDEDQDDDSDDNDGNEGDDVDDELEGRDHKTGRAVGLQPNGRAEIDGSDDDSD</sequence>
<feature type="compositionally biased region" description="Basic and acidic residues" evidence="6">
    <location>
        <begin position="166"/>
        <end position="175"/>
    </location>
</feature>
<feature type="compositionally biased region" description="Polar residues" evidence="6">
    <location>
        <begin position="21"/>
        <end position="41"/>
    </location>
</feature>
<evidence type="ECO:0000256" key="1">
    <source>
        <dbReference type="ARBA" id="ARBA00004123"/>
    </source>
</evidence>
<dbReference type="GeneID" id="27319217"/>
<dbReference type="Pfam" id="PF00808">
    <property type="entry name" value="CBFD_NFYB_HMF"/>
    <property type="match status" value="1"/>
</dbReference>
<name>A0A0D2AFH7_EXOME</name>
<dbReference type="VEuPathDB" id="FungiDB:PV10_01372"/>
<dbReference type="PANTHER" id="PTHR46172:SF1">
    <property type="entry name" value="DNA POLYMERASE EPSILON SUBUNIT 3"/>
    <property type="match status" value="1"/>
</dbReference>
<feature type="compositionally biased region" description="Gly residues" evidence="6">
    <location>
        <begin position="44"/>
        <end position="55"/>
    </location>
</feature>
<dbReference type="OrthoDB" id="1707486at2759"/>
<evidence type="ECO:0000256" key="3">
    <source>
        <dbReference type="ARBA" id="ARBA00023242"/>
    </source>
</evidence>
<dbReference type="GO" id="GO:0006974">
    <property type="term" value="P:DNA damage response"/>
    <property type="evidence" value="ECO:0007669"/>
    <property type="project" value="TreeGrafter"/>
</dbReference>
<organism evidence="8 9">
    <name type="scientific">Exophiala mesophila</name>
    <name type="common">Black yeast-like fungus</name>
    <dbReference type="NCBI Taxonomy" id="212818"/>
    <lineage>
        <taxon>Eukaryota</taxon>
        <taxon>Fungi</taxon>
        <taxon>Dikarya</taxon>
        <taxon>Ascomycota</taxon>
        <taxon>Pezizomycotina</taxon>
        <taxon>Eurotiomycetes</taxon>
        <taxon>Chaetothyriomycetidae</taxon>
        <taxon>Chaetothyriales</taxon>
        <taxon>Herpotrichiellaceae</taxon>
        <taxon>Exophiala</taxon>
    </lineage>
</organism>
<dbReference type="STRING" id="212818.A0A0D2AFH7"/>
<gene>
    <name evidence="8" type="ORF">PV10_01372</name>
</gene>
<dbReference type="AlphaFoldDB" id="A0A0D2AFH7"/>
<feature type="domain" description="Transcription factor CBF/NF-Y/archaeal histone" evidence="7">
    <location>
        <begin position="62"/>
        <end position="122"/>
    </location>
</feature>
<dbReference type="InterPro" id="IPR051377">
    <property type="entry name" value="DNA_Pol-Epsilon_Subunit"/>
</dbReference>
<feature type="compositionally biased region" description="Basic residues" evidence="6">
    <location>
        <begin position="233"/>
        <end position="242"/>
    </location>
</feature>
<proteinExistence type="predicted"/>
<dbReference type="CDD" id="cd22928">
    <property type="entry name" value="HFD_POLE3_DPB4"/>
    <property type="match status" value="1"/>
</dbReference>
<dbReference type="InterPro" id="IPR003958">
    <property type="entry name" value="CBFA_NFYB_domain"/>
</dbReference>